<accession>A0A3N4I9B9</accession>
<evidence type="ECO:0000313" key="1">
    <source>
        <dbReference type="EMBL" id="RPA82046.1"/>
    </source>
</evidence>
<reference evidence="1 2" key="1">
    <citation type="journal article" date="2018" name="Nat. Ecol. Evol.">
        <title>Pezizomycetes genomes reveal the molecular basis of ectomycorrhizal truffle lifestyle.</title>
        <authorList>
            <person name="Murat C."/>
            <person name="Payen T."/>
            <person name="Noel B."/>
            <person name="Kuo A."/>
            <person name="Morin E."/>
            <person name="Chen J."/>
            <person name="Kohler A."/>
            <person name="Krizsan K."/>
            <person name="Balestrini R."/>
            <person name="Da Silva C."/>
            <person name="Montanini B."/>
            <person name="Hainaut M."/>
            <person name="Levati E."/>
            <person name="Barry K.W."/>
            <person name="Belfiori B."/>
            <person name="Cichocki N."/>
            <person name="Clum A."/>
            <person name="Dockter R.B."/>
            <person name="Fauchery L."/>
            <person name="Guy J."/>
            <person name="Iotti M."/>
            <person name="Le Tacon F."/>
            <person name="Lindquist E.A."/>
            <person name="Lipzen A."/>
            <person name="Malagnac F."/>
            <person name="Mello A."/>
            <person name="Molinier V."/>
            <person name="Miyauchi S."/>
            <person name="Poulain J."/>
            <person name="Riccioni C."/>
            <person name="Rubini A."/>
            <person name="Sitrit Y."/>
            <person name="Splivallo R."/>
            <person name="Traeger S."/>
            <person name="Wang M."/>
            <person name="Zifcakova L."/>
            <person name="Wipf D."/>
            <person name="Zambonelli A."/>
            <person name="Paolocci F."/>
            <person name="Nowrousian M."/>
            <person name="Ottonello S."/>
            <person name="Baldrian P."/>
            <person name="Spatafora J.W."/>
            <person name="Henrissat B."/>
            <person name="Nagy L.G."/>
            <person name="Aury J.M."/>
            <person name="Wincker P."/>
            <person name="Grigoriev I.V."/>
            <person name="Bonfante P."/>
            <person name="Martin F.M."/>
        </authorList>
    </citation>
    <scope>NUCLEOTIDE SEQUENCE [LARGE SCALE GENOMIC DNA]</scope>
    <source>
        <strain evidence="1 2">RN42</strain>
    </source>
</reference>
<dbReference type="EMBL" id="ML119674">
    <property type="protein sequence ID" value="RPA82046.1"/>
    <property type="molecule type" value="Genomic_DNA"/>
</dbReference>
<proteinExistence type="predicted"/>
<keyword evidence="2" id="KW-1185">Reference proteome</keyword>
<protein>
    <submittedName>
        <fullName evidence="1">Uncharacterized protein</fullName>
    </submittedName>
</protein>
<dbReference type="Proteomes" id="UP000275078">
    <property type="component" value="Unassembled WGS sequence"/>
</dbReference>
<dbReference type="AlphaFoldDB" id="A0A3N4I9B9"/>
<organism evidence="1 2">
    <name type="scientific">Ascobolus immersus RN42</name>
    <dbReference type="NCBI Taxonomy" id="1160509"/>
    <lineage>
        <taxon>Eukaryota</taxon>
        <taxon>Fungi</taxon>
        <taxon>Dikarya</taxon>
        <taxon>Ascomycota</taxon>
        <taxon>Pezizomycotina</taxon>
        <taxon>Pezizomycetes</taxon>
        <taxon>Pezizales</taxon>
        <taxon>Ascobolaceae</taxon>
        <taxon>Ascobolus</taxon>
    </lineage>
</organism>
<name>A0A3N4I9B9_ASCIM</name>
<gene>
    <name evidence="1" type="ORF">BJ508DRAFT_325825</name>
</gene>
<sequence length="175" mass="19618">MEEMEEVSPPGCRIADQESWQVRASPGTAVNLQLMVGMQVSEAACRWRTCYLPSKFSDIAKAPNNDSFQYSNYKKKLGPTTESLFLNQANHSKTDKIDACRSASTISPNFLIDIKRSLTIYLCTFILSPSQFDGSMDYDITNTSAPMVMQTSSKDKQVYAAPLVHHLEDLQKEHP</sequence>
<evidence type="ECO:0000313" key="2">
    <source>
        <dbReference type="Proteomes" id="UP000275078"/>
    </source>
</evidence>